<protein>
    <submittedName>
        <fullName evidence="3">DUF1559 domain-containing protein</fullName>
    </submittedName>
</protein>
<keyword evidence="1" id="KW-0472">Membrane</keyword>
<proteinExistence type="predicted"/>
<dbReference type="Pfam" id="PF07963">
    <property type="entry name" value="N_methyl"/>
    <property type="match status" value="1"/>
</dbReference>
<dbReference type="RefSeq" id="WP_252852843.1">
    <property type="nucleotide sequence ID" value="NZ_JAMXLR010000038.1"/>
</dbReference>
<dbReference type="Proteomes" id="UP001155241">
    <property type="component" value="Unassembled WGS sequence"/>
</dbReference>
<reference evidence="3" key="1">
    <citation type="submission" date="2022-06" db="EMBL/GenBank/DDBJ databases">
        <title>Aeoliella straminimaris, a novel planctomycete from sediments.</title>
        <authorList>
            <person name="Vitorino I.R."/>
            <person name="Lage O.M."/>
        </authorList>
    </citation>
    <scope>NUCLEOTIDE SEQUENCE</scope>
    <source>
        <strain evidence="3">ICT_H6.2</strain>
    </source>
</reference>
<dbReference type="InterPro" id="IPR011453">
    <property type="entry name" value="DUF1559"/>
</dbReference>
<dbReference type="InterPro" id="IPR012902">
    <property type="entry name" value="N_methyl_site"/>
</dbReference>
<dbReference type="NCBIfam" id="TIGR02532">
    <property type="entry name" value="IV_pilin_GFxxxE"/>
    <property type="match status" value="1"/>
</dbReference>
<gene>
    <name evidence="3" type="ORF">NG895_12490</name>
</gene>
<evidence type="ECO:0000259" key="2">
    <source>
        <dbReference type="Pfam" id="PF07596"/>
    </source>
</evidence>
<dbReference type="Pfam" id="PF07596">
    <property type="entry name" value="SBP_bac_10"/>
    <property type="match status" value="1"/>
</dbReference>
<dbReference type="PROSITE" id="PS00409">
    <property type="entry name" value="PROKAR_NTER_METHYL"/>
    <property type="match status" value="1"/>
</dbReference>
<dbReference type="EMBL" id="JAMXLR010000038">
    <property type="protein sequence ID" value="MCO6044727.1"/>
    <property type="molecule type" value="Genomic_DNA"/>
</dbReference>
<keyword evidence="4" id="KW-1185">Reference proteome</keyword>
<organism evidence="3 4">
    <name type="scientific">Aeoliella straminimaris</name>
    <dbReference type="NCBI Taxonomy" id="2954799"/>
    <lineage>
        <taxon>Bacteria</taxon>
        <taxon>Pseudomonadati</taxon>
        <taxon>Planctomycetota</taxon>
        <taxon>Planctomycetia</taxon>
        <taxon>Pirellulales</taxon>
        <taxon>Lacipirellulaceae</taxon>
        <taxon>Aeoliella</taxon>
    </lineage>
</organism>
<dbReference type="Gene3D" id="3.30.700.10">
    <property type="entry name" value="Glycoprotein, Type 4 Pilin"/>
    <property type="match status" value="1"/>
</dbReference>
<comment type="caution">
    <text evidence="3">The sequence shown here is derived from an EMBL/GenBank/DDBJ whole genome shotgun (WGS) entry which is preliminary data.</text>
</comment>
<accession>A0A9X2JGS8</accession>
<sequence length="357" mass="38538">MLIAKKPQLGITPLGQRRTAGFTLVELLVVIAIIGILVALLLPAVQAAREAARRSQCMNNLKQMALALHNHHDTIGALPAGAVMSGSAGIGSLNYHNGWTREIMPFSEDAALADLYDPDIAVTHRTDPGAKAFRETQVPMYTCPSDLPMVLANPSSGPGNSILFMTSSYKGNAGRGDGFVTWYLLEDLPEKSRGKGTGCIWGWRGPLHAVAMDNSVSLRPEKFKSISDGLTHTLLVAEGANRYQPRRPYWAYTWGNCLLSQPTAQPRTLLGDYEACTALPEDNNGQSQFTPLSGRSRRACMSGWYAFHPGGMNGAMCDGSVDYISFDMDLHVFSCMGSIAGQDGENIADQVSTGGRR</sequence>
<evidence type="ECO:0000313" key="4">
    <source>
        <dbReference type="Proteomes" id="UP001155241"/>
    </source>
</evidence>
<dbReference type="InterPro" id="IPR027558">
    <property type="entry name" value="Pre_pil_HX9DG_C"/>
</dbReference>
<evidence type="ECO:0000313" key="3">
    <source>
        <dbReference type="EMBL" id="MCO6044727.1"/>
    </source>
</evidence>
<dbReference type="InterPro" id="IPR045584">
    <property type="entry name" value="Pilin-like"/>
</dbReference>
<dbReference type="NCBIfam" id="TIGR04294">
    <property type="entry name" value="pre_pil_HX9DG"/>
    <property type="match status" value="1"/>
</dbReference>
<keyword evidence="1" id="KW-1133">Transmembrane helix</keyword>
<dbReference type="PANTHER" id="PTHR30093">
    <property type="entry name" value="GENERAL SECRETION PATHWAY PROTEIN G"/>
    <property type="match status" value="1"/>
</dbReference>
<feature type="transmembrane region" description="Helical" evidence="1">
    <location>
        <begin position="21"/>
        <end position="45"/>
    </location>
</feature>
<dbReference type="SUPFAM" id="SSF54523">
    <property type="entry name" value="Pili subunits"/>
    <property type="match status" value="1"/>
</dbReference>
<evidence type="ECO:0000256" key="1">
    <source>
        <dbReference type="SAM" id="Phobius"/>
    </source>
</evidence>
<name>A0A9X2JGS8_9BACT</name>
<feature type="domain" description="DUF1559" evidence="2">
    <location>
        <begin position="46"/>
        <end position="327"/>
    </location>
</feature>
<dbReference type="PANTHER" id="PTHR30093:SF2">
    <property type="entry name" value="TYPE II SECRETION SYSTEM PROTEIN H"/>
    <property type="match status" value="1"/>
</dbReference>
<dbReference type="AlphaFoldDB" id="A0A9X2JGS8"/>
<keyword evidence="1" id="KW-0812">Transmembrane</keyword>